<dbReference type="STRING" id="626937.HMPREF3293_00649"/>
<reference evidence="1 2" key="1">
    <citation type="submission" date="2016-02" db="EMBL/GenBank/DDBJ databases">
        <authorList>
            <person name="Wen L."/>
            <person name="He K."/>
            <person name="Yang H."/>
        </authorList>
    </citation>
    <scope>NUCLEOTIDE SEQUENCE [LARGE SCALE GENOMIC DNA]</scope>
    <source>
        <strain evidence="1 2">DSM 22607</strain>
    </source>
</reference>
<organism evidence="1 2">
    <name type="scientific">Christensenella minuta</name>
    <dbReference type="NCBI Taxonomy" id="626937"/>
    <lineage>
        <taxon>Bacteria</taxon>
        <taxon>Bacillati</taxon>
        <taxon>Bacillota</taxon>
        <taxon>Clostridia</taxon>
        <taxon>Christensenellales</taxon>
        <taxon>Christensenellaceae</taxon>
        <taxon>Christensenella</taxon>
    </lineage>
</organism>
<dbReference type="Proteomes" id="UP000070366">
    <property type="component" value="Unassembled WGS sequence"/>
</dbReference>
<evidence type="ECO:0000313" key="1">
    <source>
        <dbReference type="EMBL" id="KXK66606.1"/>
    </source>
</evidence>
<proteinExistence type="predicted"/>
<dbReference type="EMBL" id="LSZW01000040">
    <property type="protein sequence ID" value="KXK66606.1"/>
    <property type="molecule type" value="Genomic_DNA"/>
</dbReference>
<protein>
    <submittedName>
        <fullName evidence="1">Uncharacterized protein</fullName>
    </submittedName>
</protein>
<gene>
    <name evidence="1" type="ORF">HMPREF3293_00649</name>
</gene>
<name>A0A136Q7R8_9FIRM</name>
<sequence>MQISMQIKKRETVSGFFFRTNAFLRGEKPHPEAEQKLYNIETGSKTGGSFTALKRKRPRIF</sequence>
<dbReference type="KEGG" id="cmiu:B1H56_10270"/>
<accession>A0A136Q7R8</accession>
<dbReference type="AlphaFoldDB" id="A0A136Q7R8"/>
<keyword evidence="2" id="KW-1185">Reference proteome</keyword>
<evidence type="ECO:0000313" key="2">
    <source>
        <dbReference type="Proteomes" id="UP000070366"/>
    </source>
</evidence>
<comment type="caution">
    <text evidence="1">The sequence shown here is derived from an EMBL/GenBank/DDBJ whole genome shotgun (WGS) entry which is preliminary data.</text>
</comment>